<proteinExistence type="predicted"/>
<dbReference type="Pfam" id="PF04248">
    <property type="entry name" value="NTP_transf_9"/>
    <property type="match status" value="1"/>
</dbReference>
<dbReference type="PANTHER" id="PTHR34310">
    <property type="entry name" value="DUF427 DOMAIN PROTEIN (AFU_ORTHOLOGUE AFUA_3G02220)"/>
    <property type="match status" value="1"/>
</dbReference>
<dbReference type="InterPro" id="IPR007361">
    <property type="entry name" value="DUF427"/>
</dbReference>
<keyword evidence="3" id="KW-1185">Reference proteome</keyword>
<accession>A0A4V3ALQ8</accession>
<dbReference type="OrthoDB" id="9815163at2"/>
<evidence type="ECO:0000313" key="2">
    <source>
        <dbReference type="EMBL" id="TDK24016.1"/>
    </source>
</evidence>
<dbReference type="RefSeq" id="WP_133404700.1">
    <property type="nucleotide sequence ID" value="NZ_SMTK01000005.1"/>
</dbReference>
<dbReference type="InterPro" id="IPR038694">
    <property type="entry name" value="DUF427_sf"/>
</dbReference>
<organism evidence="2 3">
    <name type="scientific">Arthrobacter crusticola</name>
    <dbReference type="NCBI Taxonomy" id="2547960"/>
    <lineage>
        <taxon>Bacteria</taxon>
        <taxon>Bacillati</taxon>
        <taxon>Actinomycetota</taxon>
        <taxon>Actinomycetes</taxon>
        <taxon>Micrococcales</taxon>
        <taxon>Micrococcaceae</taxon>
        <taxon>Arthrobacter</taxon>
    </lineage>
</organism>
<name>A0A4V3ALQ8_9MICC</name>
<gene>
    <name evidence="2" type="ORF">E2F48_14605</name>
</gene>
<reference evidence="2 3" key="1">
    <citation type="submission" date="2019-03" db="EMBL/GenBank/DDBJ databases">
        <title>Arthrobacter sp. nov., an bacterium isolated from biocrust in Mu Us Desert.</title>
        <authorList>
            <person name="Lixiong L."/>
        </authorList>
    </citation>
    <scope>NUCLEOTIDE SEQUENCE [LARGE SCALE GENOMIC DNA]</scope>
    <source>
        <strain evidence="2 3">SLN-3</strain>
    </source>
</reference>
<evidence type="ECO:0000259" key="1">
    <source>
        <dbReference type="Pfam" id="PF04248"/>
    </source>
</evidence>
<dbReference type="EMBL" id="SMTK01000005">
    <property type="protein sequence ID" value="TDK24016.1"/>
    <property type="molecule type" value="Genomic_DNA"/>
</dbReference>
<comment type="caution">
    <text evidence="2">The sequence shown here is derived from an EMBL/GenBank/DDBJ whole genome shotgun (WGS) entry which is preliminary data.</text>
</comment>
<dbReference type="Gene3D" id="2.170.150.40">
    <property type="entry name" value="Domain of unknown function (DUF427)"/>
    <property type="match status" value="1"/>
</dbReference>
<dbReference type="AlphaFoldDB" id="A0A4V3ALQ8"/>
<dbReference type="Proteomes" id="UP000295411">
    <property type="component" value="Unassembled WGS sequence"/>
</dbReference>
<feature type="domain" description="DUF427" evidence="1">
    <location>
        <begin position="3"/>
        <end position="88"/>
    </location>
</feature>
<sequence>MPKAVWNNQVIAESATTVMVEGNHYFPKDSIREEFLRPSPTQTTCPWKGQAHYVTLEADGKQSVDAGWFYPQPKDAAQNIKDHYAFWRDVVVTD</sequence>
<protein>
    <submittedName>
        <fullName evidence="2">DUF427 domain-containing protein</fullName>
    </submittedName>
</protein>
<dbReference type="PANTHER" id="PTHR34310:SF5">
    <property type="entry name" value="DUF427 DOMAIN PROTEIN (AFU_ORTHOLOGUE AFUA_3G02220)"/>
    <property type="match status" value="1"/>
</dbReference>
<evidence type="ECO:0000313" key="3">
    <source>
        <dbReference type="Proteomes" id="UP000295411"/>
    </source>
</evidence>